<dbReference type="InterPro" id="IPR052275">
    <property type="entry name" value="Mt_Fe-S_assembly_factor"/>
</dbReference>
<dbReference type="EMBL" id="LN483157">
    <property type="protein sequence ID" value="CED83727.1"/>
    <property type="molecule type" value="Genomic_DNA"/>
</dbReference>
<evidence type="ECO:0000256" key="2">
    <source>
        <dbReference type="RuleBase" id="RU003860"/>
    </source>
</evidence>
<sequence length="117" mass="12611">MISSSFFRSVARSTQAASLARPFSRSIPALGPPLRPHSPTESALRDKLMDRLEAEECDVEDTSGGCGTFYAINVASPAFIGISKVKQHRLVNEILKEEIAGIHGLTLSTKPCDPVSK</sequence>
<comment type="similarity">
    <text evidence="1 2">Belongs to the BolA/IbaG family.</text>
</comment>
<dbReference type="InterPro" id="IPR036065">
    <property type="entry name" value="BolA-like_sf"/>
</dbReference>
<dbReference type="Pfam" id="PF01722">
    <property type="entry name" value="BolA"/>
    <property type="match status" value="1"/>
</dbReference>
<dbReference type="GO" id="GO:0005759">
    <property type="term" value="C:mitochondrial matrix"/>
    <property type="evidence" value="ECO:0007669"/>
    <property type="project" value="TreeGrafter"/>
</dbReference>
<dbReference type="PANTHER" id="PTHR46188:SF1">
    <property type="entry name" value="BOLA-LIKE PROTEIN 3"/>
    <property type="match status" value="1"/>
</dbReference>
<evidence type="ECO:0000256" key="3">
    <source>
        <dbReference type="SAM" id="MobiDB-lite"/>
    </source>
</evidence>
<reference evidence="4" key="1">
    <citation type="submission" date="2014-08" db="EMBL/GenBank/DDBJ databases">
        <authorList>
            <person name="Sharma Rahul"/>
            <person name="Thines Marco"/>
        </authorList>
    </citation>
    <scope>NUCLEOTIDE SEQUENCE</scope>
</reference>
<organism evidence="4">
    <name type="scientific">Phaffia rhodozyma</name>
    <name type="common">Yeast</name>
    <name type="synonym">Xanthophyllomyces dendrorhous</name>
    <dbReference type="NCBI Taxonomy" id="264483"/>
    <lineage>
        <taxon>Eukaryota</taxon>
        <taxon>Fungi</taxon>
        <taxon>Dikarya</taxon>
        <taxon>Basidiomycota</taxon>
        <taxon>Agaricomycotina</taxon>
        <taxon>Tremellomycetes</taxon>
        <taxon>Cystofilobasidiales</taxon>
        <taxon>Mrakiaceae</taxon>
        <taxon>Phaffia</taxon>
    </lineage>
</organism>
<dbReference type="InterPro" id="IPR002634">
    <property type="entry name" value="BolA"/>
</dbReference>
<dbReference type="Gene3D" id="3.10.20.90">
    <property type="entry name" value="Phosphatidylinositol 3-kinase Catalytic Subunit, Chain A, domain 1"/>
    <property type="match status" value="1"/>
</dbReference>
<protein>
    <submittedName>
        <fullName evidence="4">BolA (Bacterial stress-induced morphogen)-related protein</fullName>
    </submittedName>
</protein>
<dbReference type="SUPFAM" id="SSF82657">
    <property type="entry name" value="BolA-like"/>
    <property type="match status" value="1"/>
</dbReference>
<feature type="region of interest" description="Disordered" evidence="3">
    <location>
        <begin position="13"/>
        <end position="44"/>
    </location>
</feature>
<dbReference type="PANTHER" id="PTHR46188">
    <property type="entry name" value="BOLA-LIKE PROTEIN 3"/>
    <property type="match status" value="1"/>
</dbReference>
<dbReference type="AlphaFoldDB" id="A0A0F7SNT1"/>
<evidence type="ECO:0000313" key="4">
    <source>
        <dbReference type="EMBL" id="CED83727.1"/>
    </source>
</evidence>
<evidence type="ECO:0000256" key="1">
    <source>
        <dbReference type="ARBA" id="ARBA00005578"/>
    </source>
</evidence>
<accession>A0A0F7SNT1</accession>
<proteinExistence type="inferred from homology"/>
<name>A0A0F7SNT1_PHARH</name>